<reference evidence="5" key="1">
    <citation type="submission" date="2015-06" db="EMBL/GenBank/DDBJ databases">
        <title>Expansion of signal transduction pathways in fungi by whole-genome duplication.</title>
        <authorList>
            <consortium name="DOE Joint Genome Institute"/>
            <person name="Corrochano L.M."/>
            <person name="Kuo A."/>
            <person name="Marcet-Houben M."/>
            <person name="Polaino S."/>
            <person name="Salamov A."/>
            <person name="Villalobos J.M."/>
            <person name="Alvarez M.I."/>
            <person name="Avalos J."/>
            <person name="Benito E.P."/>
            <person name="Benoit I."/>
            <person name="Burger G."/>
            <person name="Camino L.P."/>
            <person name="Canovas D."/>
            <person name="Cerda-Olmedo E."/>
            <person name="Cheng J.-F."/>
            <person name="Dominguez A."/>
            <person name="Elias M."/>
            <person name="Eslava A.P."/>
            <person name="Glaser F."/>
            <person name="Grimwood J."/>
            <person name="Gutierrez G."/>
            <person name="Heitman J."/>
            <person name="Henrissat B."/>
            <person name="Iturriaga E.A."/>
            <person name="Lang B.F."/>
            <person name="Lavin J.L."/>
            <person name="Lee S."/>
            <person name="Li W."/>
            <person name="Lindquist E."/>
            <person name="Lopez-Garcia S."/>
            <person name="Luque E.M."/>
            <person name="Marcos A.T."/>
            <person name="Martin J."/>
            <person name="McCluskey K."/>
            <person name="Medina H.R."/>
            <person name="Miralles-Duran A."/>
            <person name="Miyazaki A."/>
            <person name="Munoz-Torres E."/>
            <person name="Oguiza J.A."/>
            <person name="Ohm R."/>
            <person name="Olmedo M."/>
            <person name="Orejas M."/>
            <person name="Ortiz-Castellanos L."/>
            <person name="Pisabarro A.G."/>
            <person name="Rodriguez-Romero J."/>
            <person name="Ruiz-Herrera J."/>
            <person name="Ruiz-Vazquez R."/>
            <person name="Sanz C."/>
            <person name="Schackwitz W."/>
            <person name="Schmutz J."/>
            <person name="Shahriari M."/>
            <person name="Shelest E."/>
            <person name="Silva-Franco F."/>
            <person name="Soanes D."/>
            <person name="Syed K."/>
            <person name="Tagua V.G."/>
            <person name="Talbot N.J."/>
            <person name="Thon M."/>
            <person name="De vries R.P."/>
            <person name="Wiebenga A."/>
            <person name="Yadav J.S."/>
            <person name="Braun E.L."/>
            <person name="Baker S."/>
            <person name="Garre V."/>
            <person name="Horwitz B."/>
            <person name="Torres-Martinez S."/>
            <person name="Idnurm A."/>
            <person name="Herrera-Estrella A."/>
            <person name="Gabaldon T."/>
            <person name="Grigoriev I.V."/>
        </authorList>
    </citation>
    <scope>NUCLEOTIDE SEQUENCE [LARGE SCALE GENOMIC DNA]</scope>
    <source>
        <strain evidence="5">NRRL 1555(-)</strain>
    </source>
</reference>
<dbReference type="GO" id="GO:0003723">
    <property type="term" value="F:RNA binding"/>
    <property type="evidence" value="ECO:0007669"/>
    <property type="project" value="UniProtKB-KW"/>
</dbReference>
<dbReference type="Proteomes" id="UP000077315">
    <property type="component" value="Unassembled WGS sequence"/>
</dbReference>
<evidence type="ECO:0000313" key="5">
    <source>
        <dbReference type="Proteomes" id="UP000077315"/>
    </source>
</evidence>
<organism evidence="4 5">
    <name type="scientific">Phycomyces blakesleeanus (strain ATCC 8743b / DSM 1359 / FGSC 10004 / NBRC 33097 / NRRL 1555)</name>
    <dbReference type="NCBI Taxonomy" id="763407"/>
    <lineage>
        <taxon>Eukaryota</taxon>
        <taxon>Fungi</taxon>
        <taxon>Fungi incertae sedis</taxon>
        <taxon>Mucoromycota</taxon>
        <taxon>Mucoromycotina</taxon>
        <taxon>Mucoromycetes</taxon>
        <taxon>Mucorales</taxon>
        <taxon>Phycomycetaceae</taxon>
        <taxon>Phycomyces</taxon>
    </lineage>
</organism>
<dbReference type="InterPro" id="IPR025715">
    <property type="entry name" value="FoP_C"/>
</dbReference>
<gene>
    <name evidence="4" type="ORF">PHYBLDRAFT_181071</name>
</gene>
<dbReference type="GeneID" id="28999319"/>
<keyword evidence="5" id="KW-1185">Reference proteome</keyword>
<evidence type="ECO:0000256" key="2">
    <source>
        <dbReference type="SAM" id="MobiDB-lite"/>
    </source>
</evidence>
<dbReference type="InParanoid" id="A0A162UC24"/>
<feature type="domain" description="Chromatin target of PRMT1 protein C-terminal" evidence="3">
    <location>
        <begin position="118"/>
        <end position="213"/>
    </location>
</feature>
<dbReference type="STRING" id="763407.A0A162UC24"/>
<dbReference type="EMBL" id="KV440978">
    <property type="protein sequence ID" value="OAD75122.1"/>
    <property type="molecule type" value="Genomic_DNA"/>
</dbReference>
<dbReference type="AlphaFoldDB" id="A0A162UC24"/>
<dbReference type="VEuPathDB" id="FungiDB:PHYBLDRAFT_181071"/>
<feature type="compositionally biased region" description="Polar residues" evidence="2">
    <location>
        <begin position="62"/>
        <end position="78"/>
    </location>
</feature>
<feature type="compositionally biased region" description="Basic and acidic residues" evidence="2">
    <location>
        <begin position="167"/>
        <end position="178"/>
    </location>
</feature>
<dbReference type="RefSeq" id="XP_018293162.1">
    <property type="nucleotide sequence ID" value="XM_018438413.1"/>
</dbReference>
<proteinExistence type="predicted"/>
<feature type="region of interest" description="Disordered" evidence="2">
    <location>
        <begin position="62"/>
        <end position="81"/>
    </location>
</feature>
<sequence length="217" mass="23658">MSSTRNIFNQPSNNGRVVTLQSGGLNERFSQLSQISQISNAKKVYVKEDVVTSSSVFSRIRGNTASQGGRKNGSNGIQSRLGKTVGSIQKRTNAQSMSGVVRQGQANVRGKQYTSPALTRGGGGRRQQPQNNNNNNNRNNNNRNNNSGPRGQQQKVQRGGASGQRGGRQEKPKRATAEDLDKALDAYMMKDPKTAQIKLDEEITSYMDEAGDILMDL</sequence>
<keyword evidence="1" id="KW-0694">RNA-binding</keyword>
<dbReference type="Pfam" id="PF13865">
    <property type="entry name" value="FoP_duplication"/>
    <property type="match status" value="1"/>
</dbReference>
<feature type="compositionally biased region" description="Low complexity" evidence="2">
    <location>
        <begin position="126"/>
        <end position="159"/>
    </location>
</feature>
<dbReference type="SMART" id="SM01218">
    <property type="entry name" value="FoP_duplication"/>
    <property type="match status" value="1"/>
</dbReference>
<evidence type="ECO:0000259" key="3">
    <source>
        <dbReference type="SMART" id="SM01218"/>
    </source>
</evidence>
<dbReference type="OrthoDB" id="5599506at2759"/>
<evidence type="ECO:0000256" key="1">
    <source>
        <dbReference type="ARBA" id="ARBA00022884"/>
    </source>
</evidence>
<protein>
    <recommendedName>
        <fullName evidence="3">Chromatin target of PRMT1 protein C-terminal domain-containing protein</fullName>
    </recommendedName>
</protein>
<feature type="region of interest" description="Disordered" evidence="2">
    <location>
        <begin position="90"/>
        <end position="178"/>
    </location>
</feature>
<name>A0A162UC24_PHYB8</name>
<evidence type="ECO:0000313" key="4">
    <source>
        <dbReference type="EMBL" id="OAD75122.1"/>
    </source>
</evidence>
<accession>A0A162UC24</accession>